<dbReference type="AlphaFoldDB" id="A0A926RXF5"/>
<protein>
    <recommendedName>
        <fullName evidence="20">Bifunctional protein GlmU</fullName>
    </recommendedName>
    <domain>
        <recommendedName>
            <fullName evidence="20">UDP-N-acetylglucosamine pyrophosphorylase</fullName>
            <ecNumber evidence="20">2.7.7.23</ecNumber>
        </recommendedName>
        <alternativeName>
            <fullName evidence="20">N-acetylglucosamine-1-phosphate uridyltransferase</fullName>
        </alternativeName>
    </domain>
    <domain>
        <recommendedName>
            <fullName evidence="20">Glucosamine-1-phosphate N-acetyltransferase</fullName>
            <ecNumber evidence="20">2.3.1.157</ecNumber>
        </recommendedName>
    </domain>
</protein>
<dbReference type="PROSITE" id="PS00101">
    <property type="entry name" value="HEXAPEP_TRANSFERASES"/>
    <property type="match status" value="1"/>
</dbReference>
<feature type="binding site" evidence="20">
    <location>
        <position position="377"/>
    </location>
    <ligand>
        <name>UDP-N-acetyl-alpha-D-glucosamine</name>
        <dbReference type="ChEBI" id="CHEBI:57705"/>
    </ligand>
</feature>
<keyword evidence="10 20" id="KW-0677">Repeat</keyword>
<comment type="function">
    <text evidence="19 20">Catalyzes the last two sequential reactions in the de novo biosynthetic pathway for UDP-N-acetylglucosamine (UDP-GlcNAc). The C-terminal domain catalyzes the transfer of acetyl group from acetyl coenzyme A to glucosamine-1-phosphate (GlcN-1-P) to produce N-acetylglucosamine-1-phosphate (GlcNAc-1-P), which is converted into UDP-GlcNAc by the transfer of uridine 5-monophosphate (from uridine 5-triphosphate), a reaction catalyzed by the N-terminal domain.</text>
</comment>
<feature type="binding site" evidence="20">
    <location>
        <position position="440"/>
    </location>
    <ligand>
        <name>acetyl-CoA</name>
        <dbReference type="ChEBI" id="CHEBI:57288"/>
    </ligand>
</feature>
<comment type="pathway">
    <text evidence="20">Bacterial outer membrane biogenesis; LPS lipid A biosynthesis.</text>
</comment>
<evidence type="ECO:0000256" key="10">
    <source>
        <dbReference type="ARBA" id="ARBA00022737"/>
    </source>
</evidence>
<keyword evidence="15 20" id="KW-0012">Acyltransferase</keyword>
<comment type="pathway">
    <text evidence="3 20">Nucleotide-sugar biosynthesis; UDP-N-acetyl-alpha-D-glucosamine biosynthesis; UDP-N-acetyl-alpha-D-glucosamine from N-acetyl-alpha-D-glucosamine 1-phosphate: step 1/1.</text>
</comment>
<evidence type="ECO:0000256" key="8">
    <source>
        <dbReference type="ARBA" id="ARBA00022695"/>
    </source>
</evidence>
<feature type="binding site" evidence="20">
    <location>
        <position position="103"/>
    </location>
    <ligand>
        <name>Mg(2+)</name>
        <dbReference type="ChEBI" id="CHEBI:18420"/>
    </ligand>
</feature>
<feature type="region of interest" description="Linker" evidence="20">
    <location>
        <begin position="231"/>
        <end position="251"/>
    </location>
</feature>
<feature type="binding site" evidence="20">
    <location>
        <position position="23"/>
    </location>
    <ligand>
        <name>UDP-N-acetyl-alpha-D-glucosamine</name>
        <dbReference type="ChEBI" id="CHEBI:57705"/>
    </ligand>
</feature>
<feature type="region of interest" description="N-acetyltransferase" evidence="20">
    <location>
        <begin position="252"/>
        <end position="459"/>
    </location>
</feature>
<dbReference type="InterPro" id="IPR011004">
    <property type="entry name" value="Trimer_LpxA-like_sf"/>
</dbReference>
<evidence type="ECO:0000256" key="5">
    <source>
        <dbReference type="ARBA" id="ARBA00007947"/>
    </source>
</evidence>
<dbReference type="EC" id="2.7.7.23" evidence="20"/>
<dbReference type="PANTHER" id="PTHR43584">
    <property type="entry name" value="NUCLEOTIDYL TRANSFERASE"/>
    <property type="match status" value="1"/>
</dbReference>
<evidence type="ECO:0000256" key="17">
    <source>
        <dbReference type="ARBA" id="ARBA00048247"/>
    </source>
</evidence>
<dbReference type="InterPro" id="IPR001451">
    <property type="entry name" value="Hexapep"/>
</dbReference>
<keyword evidence="8 20" id="KW-0548">Nucleotidyltransferase</keyword>
<organism evidence="22 23">
    <name type="scientific">Polycladospora coralii</name>
    <dbReference type="NCBI Taxonomy" id="2771432"/>
    <lineage>
        <taxon>Bacteria</taxon>
        <taxon>Bacillati</taxon>
        <taxon>Bacillota</taxon>
        <taxon>Bacilli</taxon>
        <taxon>Bacillales</taxon>
        <taxon>Thermoactinomycetaceae</taxon>
        <taxon>Polycladospora</taxon>
    </lineage>
</organism>
<comment type="subunit">
    <text evidence="20">Homotrimer.</text>
</comment>
<dbReference type="GO" id="GO:0009252">
    <property type="term" value="P:peptidoglycan biosynthetic process"/>
    <property type="evidence" value="ECO:0007669"/>
    <property type="project" value="UniProtKB-UniRule"/>
</dbReference>
<evidence type="ECO:0000256" key="18">
    <source>
        <dbReference type="ARBA" id="ARBA00048493"/>
    </source>
</evidence>
<dbReference type="InterPro" id="IPR050065">
    <property type="entry name" value="GlmU-like"/>
</dbReference>
<comment type="catalytic activity">
    <reaction evidence="17 20">
        <text>alpha-D-glucosamine 1-phosphate + acetyl-CoA = N-acetyl-alpha-D-glucosamine 1-phosphate + CoA + H(+)</text>
        <dbReference type="Rhea" id="RHEA:13725"/>
        <dbReference type="ChEBI" id="CHEBI:15378"/>
        <dbReference type="ChEBI" id="CHEBI:57287"/>
        <dbReference type="ChEBI" id="CHEBI:57288"/>
        <dbReference type="ChEBI" id="CHEBI:57776"/>
        <dbReference type="ChEBI" id="CHEBI:58516"/>
        <dbReference type="EC" id="2.3.1.157"/>
    </reaction>
</comment>
<dbReference type="GO" id="GO:0071555">
    <property type="term" value="P:cell wall organization"/>
    <property type="evidence" value="ECO:0007669"/>
    <property type="project" value="UniProtKB-KW"/>
</dbReference>
<keyword evidence="11 20" id="KW-0460">Magnesium</keyword>
<keyword evidence="13 20" id="KW-0573">Peptidoglycan synthesis</keyword>
<comment type="pathway">
    <text evidence="2 20">Nucleotide-sugar biosynthesis; UDP-N-acetyl-alpha-D-glucosamine biosynthesis; N-acetyl-alpha-D-glucosamine 1-phosphate from alpha-D-glucosamine 6-phosphate (route II): step 2/2.</text>
</comment>
<dbReference type="GO" id="GO:0003977">
    <property type="term" value="F:UDP-N-acetylglucosamine diphosphorylase activity"/>
    <property type="evidence" value="ECO:0007669"/>
    <property type="project" value="UniProtKB-UniRule"/>
</dbReference>
<feature type="region of interest" description="Pyrophosphorylase" evidence="20">
    <location>
        <begin position="1"/>
        <end position="230"/>
    </location>
</feature>
<dbReference type="GO" id="GO:0008360">
    <property type="term" value="P:regulation of cell shape"/>
    <property type="evidence" value="ECO:0007669"/>
    <property type="project" value="UniProtKB-KW"/>
</dbReference>
<keyword evidence="7 20" id="KW-0808">Transferase</keyword>
<evidence type="ECO:0000256" key="2">
    <source>
        <dbReference type="ARBA" id="ARBA00005166"/>
    </source>
</evidence>
<evidence type="ECO:0000256" key="14">
    <source>
        <dbReference type="ARBA" id="ARBA00023268"/>
    </source>
</evidence>
<evidence type="ECO:0000256" key="12">
    <source>
        <dbReference type="ARBA" id="ARBA00022960"/>
    </source>
</evidence>
<feature type="domain" description="Nucleotidyl transferase" evidence="21">
    <location>
        <begin position="6"/>
        <end position="204"/>
    </location>
</feature>
<dbReference type="EMBL" id="JACXAH010000010">
    <property type="protein sequence ID" value="MBD1372466.1"/>
    <property type="molecule type" value="Genomic_DNA"/>
</dbReference>
<dbReference type="SUPFAM" id="SSF53448">
    <property type="entry name" value="Nucleotide-diphospho-sugar transferases"/>
    <property type="match status" value="1"/>
</dbReference>
<dbReference type="CDD" id="cd03353">
    <property type="entry name" value="LbH_GlmU_C"/>
    <property type="match status" value="1"/>
</dbReference>
<gene>
    <name evidence="20 22" type="primary">glmU</name>
    <name evidence="22" type="ORF">IC620_08860</name>
</gene>
<dbReference type="InterPro" id="IPR029044">
    <property type="entry name" value="Nucleotide-diphossugar_trans"/>
</dbReference>
<reference evidence="22" key="1">
    <citation type="submission" date="2020-09" db="EMBL/GenBank/DDBJ databases">
        <title>A novel bacterium of genus Hazenella, isolated from South China Sea.</title>
        <authorList>
            <person name="Huang H."/>
            <person name="Mo K."/>
            <person name="Hu Y."/>
        </authorList>
    </citation>
    <scope>NUCLEOTIDE SEQUENCE</scope>
    <source>
        <strain evidence="22">IB182357</strain>
    </source>
</reference>
<dbReference type="RefSeq" id="WP_191140930.1">
    <property type="nucleotide sequence ID" value="NZ_JACXAG020000010.1"/>
</dbReference>
<comment type="cofactor">
    <cofactor evidence="20">
        <name>Mg(2+)</name>
        <dbReference type="ChEBI" id="CHEBI:18420"/>
    </cofactor>
    <text evidence="20">Binds 1 Mg(2+) ion per subunit.</text>
</comment>
<dbReference type="InterPro" id="IPR038009">
    <property type="entry name" value="GlmU_C_LbH"/>
</dbReference>
<evidence type="ECO:0000256" key="4">
    <source>
        <dbReference type="ARBA" id="ARBA00007707"/>
    </source>
</evidence>
<evidence type="ECO:0000313" key="22">
    <source>
        <dbReference type="EMBL" id="MBD1372466.1"/>
    </source>
</evidence>
<keyword evidence="14 20" id="KW-0511">Multifunctional enzyme</keyword>
<feature type="binding site" evidence="20">
    <location>
        <position position="366"/>
    </location>
    <ligand>
        <name>UDP-N-acetyl-alpha-D-glucosamine</name>
        <dbReference type="ChEBI" id="CHEBI:57705"/>
    </ligand>
</feature>
<keyword evidence="6 20" id="KW-0963">Cytoplasm</keyword>
<dbReference type="GO" id="GO:0000902">
    <property type="term" value="P:cell morphogenesis"/>
    <property type="evidence" value="ECO:0007669"/>
    <property type="project" value="UniProtKB-UniRule"/>
</dbReference>
<evidence type="ECO:0000256" key="3">
    <source>
        <dbReference type="ARBA" id="ARBA00005208"/>
    </source>
</evidence>
<dbReference type="GO" id="GO:0006048">
    <property type="term" value="P:UDP-N-acetylglucosamine biosynthetic process"/>
    <property type="evidence" value="ECO:0007669"/>
    <property type="project" value="InterPro"/>
</dbReference>
<feature type="binding site" evidence="20">
    <location>
        <begin position="9"/>
        <end position="12"/>
    </location>
    <ligand>
        <name>UDP-N-acetyl-alpha-D-glucosamine</name>
        <dbReference type="ChEBI" id="CHEBI:57705"/>
    </ligand>
</feature>
<dbReference type="GO" id="GO:0009245">
    <property type="term" value="P:lipid A biosynthetic process"/>
    <property type="evidence" value="ECO:0007669"/>
    <property type="project" value="UniProtKB-UniRule"/>
</dbReference>
<dbReference type="NCBIfam" id="TIGR01173">
    <property type="entry name" value="glmU"/>
    <property type="match status" value="1"/>
</dbReference>
<evidence type="ECO:0000313" key="23">
    <source>
        <dbReference type="Proteomes" id="UP000661691"/>
    </source>
</evidence>
<keyword evidence="23" id="KW-1185">Reference proteome</keyword>
<evidence type="ECO:0000256" key="19">
    <source>
        <dbReference type="ARBA" id="ARBA00049628"/>
    </source>
</evidence>
<evidence type="ECO:0000256" key="20">
    <source>
        <dbReference type="HAMAP-Rule" id="MF_01631"/>
    </source>
</evidence>
<feature type="binding site" evidence="20">
    <location>
        <position position="228"/>
    </location>
    <ligand>
        <name>Mg(2+)</name>
        <dbReference type="ChEBI" id="CHEBI:18420"/>
    </ligand>
</feature>
<evidence type="ECO:0000256" key="6">
    <source>
        <dbReference type="ARBA" id="ARBA00022490"/>
    </source>
</evidence>
<keyword evidence="9 20" id="KW-0479">Metal-binding</keyword>
<feature type="binding site" evidence="20">
    <location>
        <position position="140"/>
    </location>
    <ligand>
        <name>UDP-N-acetyl-alpha-D-glucosamine</name>
        <dbReference type="ChEBI" id="CHEBI:57705"/>
    </ligand>
</feature>
<comment type="caution">
    <text evidence="22">The sequence shown here is derived from an EMBL/GenBank/DDBJ whole genome shotgun (WGS) entry which is preliminary data.</text>
</comment>
<proteinExistence type="inferred from homology"/>
<dbReference type="GO" id="GO:0005737">
    <property type="term" value="C:cytoplasm"/>
    <property type="evidence" value="ECO:0007669"/>
    <property type="project" value="UniProtKB-SubCell"/>
</dbReference>
<dbReference type="InterPro" id="IPR005882">
    <property type="entry name" value="Bifunctional_GlmU"/>
</dbReference>
<evidence type="ECO:0000256" key="9">
    <source>
        <dbReference type="ARBA" id="ARBA00022723"/>
    </source>
</evidence>
<dbReference type="NCBIfam" id="NF010934">
    <property type="entry name" value="PRK14354.1"/>
    <property type="match status" value="1"/>
</dbReference>
<evidence type="ECO:0000256" key="13">
    <source>
        <dbReference type="ARBA" id="ARBA00022984"/>
    </source>
</evidence>
<dbReference type="Gene3D" id="3.90.550.10">
    <property type="entry name" value="Spore Coat Polysaccharide Biosynthesis Protein SpsA, Chain A"/>
    <property type="match status" value="1"/>
</dbReference>
<comment type="similarity">
    <text evidence="5 20">In the N-terminal section; belongs to the N-acetylglucosamine-1-phosphate uridyltransferase family.</text>
</comment>
<dbReference type="PANTHER" id="PTHR43584:SF3">
    <property type="entry name" value="BIFUNCTIONAL PROTEIN GLMU"/>
    <property type="match status" value="1"/>
</dbReference>
<evidence type="ECO:0000259" key="21">
    <source>
        <dbReference type="Pfam" id="PF00483"/>
    </source>
</evidence>
<sequence>MSQLNAVILAAGKGTRMKSKKHKVLHPVCGKPMIDHIISRLEELEVSKSILVVGHLANDLQSYLQERVQYVFQNEQLGTAHAVKQAKPLLAGSDGVTLILHGDHPLFSKETLEKLVTQHKESGAAATVLTAKVENPFGYGRVIREAGGQVSYVVEQKDANEKERQVNEINLGTYCFDNHKLLEAIEQVKNDNAQGEYYLPDVLNILKSAEEIVGAQVIDDVDEAMGVNDRVQLAEVSSLMQKRILRKHMENGVTIIDPSSTYIEVDVEIGADTIIEPGTHLRGHTSIGENCHIGPQADLTNMSIQADTKIRYAVMEASEVDENVTVGPYAYVRPDTHLGANSKIGCFVDLKKVEMGSGSKVSHLSYVGDATVGEGVNIGCGTVTVNYDGVKKHRTQIDDHAFIGCNVNLIAPVQVGEGAYVAAGSTINKDVPAESLAIARERQTTKMDYAKKLKPKHKK</sequence>
<comment type="subcellular location">
    <subcellularLocation>
        <location evidence="1 20">Cytoplasm</location>
    </subcellularLocation>
</comment>
<dbReference type="InterPro" id="IPR018357">
    <property type="entry name" value="Hexapep_transf_CS"/>
</dbReference>
<dbReference type="CDD" id="cd02540">
    <property type="entry name" value="GT2_GlmU_N_bac"/>
    <property type="match status" value="1"/>
</dbReference>
<dbReference type="HAMAP" id="MF_01631">
    <property type="entry name" value="GlmU"/>
    <property type="match status" value="1"/>
</dbReference>
<comment type="similarity">
    <text evidence="4 20">In the C-terminal section; belongs to the transferase hexapeptide repeat family.</text>
</comment>
<dbReference type="Proteomes" id="UP000661691">
    <property type="component" value="Unassembled WGS sequence"/>
</dbReference>
<comment type="catalytic activity">
    <reaction evidence="18 20">
        <text>N-acetyl-alpha-D-glucosamine 1-phosphate + UTP + H(+) = UDP-N-acetyl-alpha-D-glucosamine + diphosphate</text>
        <dbReference type="Rhea" id="RHEA:13509"/>
        <dbReference type="ChEBI" id="CHEBI:15378"/>
        <dbReference type="ChEBI" id="CHEBI:33019"/>
        <dbReference type="ChEBI" id="CHEBI:46398"/>
        <dbReference type="ChEBI" id="CHEBI:57705"/>
        <dbReference type="ChEBI" id="CHEBI:57776"/>
        <dbReference type="EC" id="2.7.7.23"/>
    </reaction>
</comment>
<feature type="binding site" evidence="20">
    <location>
        <begin position="78"/>
        <end position="79"/>
    </location>
    <ligand>
        <name>UDP-N-acetyl-alpha-D-glucosamine</name>
        <dbReference type="ChEBI" id="CHEBI:57705"/>
    </ligand>
</feature>
<keyword evidence="12 20" id="KW-0133">Cell shape</keyword>
<comment type="caution">
    <text evidence="20">Lacks conserved residue(s) required for the propagation of feature annotation.</text>
</comment>
<evidence type="ECO:0000256" key="1">
    <source>
        <dbReference type="ARBA" id="ARBA00004496"/>
    </source>
</evidence>
<dbReference type="Pfam" id="PF00132">
    <property type="entry name" value="Hexapep"/>
    <property type="match status" value="2"/>
</dbReference>
<evidence type="ECO:0000256" key="15">
    <source>
        <dbReference type="ARBA" id="ARBA00023315"/>
    </source>
</evidence>
<dbReference type="GO" id="GO:0016020">
    <property type="term" value="C:membrane"/>
    <property type="evidence" value="ECO:0007669"/>
    <property type="project" value="GOC"/>
</dbReference>
<feature type="binding site" evidence="20">
    <location>
        <position position="73"/>
    </location>
    <ligand>
        <name>UDP-N-acetyl-alpha-D-glucosamine</name>
        <dbReference type="ChEBI" id="CHEBI:57705"/>
    </ligand>
</feature>
<dbReference type="SUPFAM" id="SSF51161">
    <property type="entry name" value="Trimeric LpxA-like enzymes"/>
    <property type="match status" value="1"/>
</dbReference>
<evidence type="ECO:0000256" key="7">
    <source>
        <dbReference type="ARBA" id="ARBA00022679"/>
    </source>
</evidence>
<dbReference type="Gene3D" id="2.160.10.10">
    <property type="entry name" value="Hexapeptide repeat proteins"/>
    <property type="match status" value="1"/>
</dbReference>
<keyword evidence="16 20" id="KW-0961">Cell wall biogenesis/degradation</keyword>
<feature type="binding site" evidence="20">
    <location>
        <position position="333"/>
    </location>
    <ligand>
        <name>UDP-N-acetyl-alpha-D-glucosamine</name>
        <dbReference type="ChEBI" id="CHEBI:57705"/>
    </ligand>
</feature>
<feature type="active site" description="Proton acceptor" evidence="20">
    <location>
        <position position="363"/>
    </location>
</feature>
<dbReference type="EC" id="2.3.1.157" evidence="20"/>
<feature type="binding site" evidence="20">
    <location>
        <position position="170"/>
    </location>
    <ligand>
        <name>UDP-N-acetyl-alpha-D-glucosamine</name>
        <dbReference type="ChEBI" id="CHEBI:57705"/>
    </ligand>
</feature>
<feature type="binding site" evidence="20">
    <location>
        <begin position="386"/>
        <end position="387"/>
    </location>
    <ligand>
        <name>acetyl-CoA</name>
        <dbReference type="ChEBI" id="CHEBI:57288"/>
    </ligand>
</feature>
<feature type="binding site" evidence="20">
    <location>
        <position position="228"/>
    </location>
    <ligand>
        <name>UDP-N-acetyl-alpha-D-glucosamine</name>
        <dbReference type="ChEBI" id="CHEBI:57705"/>
    </ligand>
</feature>
<name>A0A926RXF5_9BACL</name>
<accession>A0A926RXF5</accession>
<evidence type="ECO:0000256" key="16">
    <source>
        <dbReference type="ARBA" id="ARBA00023316"/>
    </source>
</evidence>
<feature type="binding site" evidence="20">
    <location>
        <position position="155"/>
    </location>
    <ligand>
        <name>UDP-N-acetyl-alpha-D-glucosamine</name>
        <dbReference type="ChEBI" id="CHEBI:57705"/>
    </ligand>
</feature>
<evidence type="ECO:0000256" key="11">
    <source>
        <dbReference type="ARBA" id="ARBA00022842"/>
    </source>
</evidence>
<dbReference type="InterPro" id="IPR005835">
    <property type="entry name" value="NTP_transferase_dom"/>
</dbReference>
<dbReference type="GO" id="GO:0000287">
    <property type="term" value="F:magnesium ion binding"/>
    <property type="evidence" value="ECO:0007669"/>
    <property type="project" value="UniProtKB-UniRule"/>
</dbReference>
<feature type="binding site" evidence="20">
    <location>
        <position position="423"/>
    </location>
    <ligand>
        <name>acetyl-CoA</name>
        <dbReference type="ChEBI" id="CHEBI:57288"/>
    </ligand>
</feature>
<dbReference type="GO" id="GO:0019134">
    <property type="term" value="F:glucosamine-1-phosphate N-acetyltransferase activity"/>
    <property type="evidence" value="ECO:0007669"/>
    <property type="project" value="UniProtKB-UniRule"/>
</dbReference>
<dbReference type="Pfam" id="PF00483">
    <property type="entry name" value="NTP_transferase"/>
    <property type="match status" value="1"/>
</dbReference>
<feature type="binding site" evidence="20">
    <location>
        <position position="351"/>
    </location>
    <ligand>
        <name>UDP-N-acetyl-alpha-D-glucosamine</name>
        <dbReference type="ChEBI" id="CHEBI:57705"/>
    </ligand>
</feature>